<keyword evidence="1" id="KW-0436">Ligase</keyword>
<dbReference type="Proteomes" id="UP000703674">
    <property type="component" value="Unassembled WGS sequence"/>
</dbReference>
<comment type="caution">
    <text evidence="1">The sequence shown here is derived from an EMBL/GenBank/DDBJ whole genome shotgun (WGS) entry which is preliminary data.</text>
</comment>
<dbReference type="SUPFAM" id="SSF50249">
    <property type="entry name" value="Nucleic acid-binding proteins"/>
    <property type="match status" value="1"/>
</dbReference>
<name>A0ABX1DAM6_9FLAO</name>
<dbReference type="GO" id="GO:0016874">
    <property type="term" value="F:ligase activity"/>
    <property type="evidence" value="ECO:0007669"/>
    <property type="project" value="UniProtKB-KW"/>
</dbReference>
<evidence type="ECO:0000313" key="2">
    <source>
        <dbReference type="Proteomes" id="UP000703674"/>
    </source>
</evidence>
<feature type="non-terminal residue" evidence="1">
    <location>
        <position position="67"/>
    </location>
</feature>
<protein>
    <submittedName>
        <fullName evidence="1">Lysine--tRNA ligase</fullName>
    </submittedName>
</protein>
<sequence length="67" mass="7711">MHLSEQEIIRREKLESLRKLNIDPYPAALYPVDHTTADIKADFEEDKKVVIAGRLMSRRIQGKASFA</sequence>
<dbReference type="EMBL" id="JAAVJR010001536">
    <property type="protein sequence ID" value="NJW55778.1"/>
    <property type="molecule type" value="Genomic_DNA"/>
</dbReference>
<dbReference type="Gene3D" id="2.40.50.140">
    <property type="entry name" value="Nucleic acid-binding proteins"/>
    <property type="match status" value="1"/>
</dbReference>
<evidence type="ECO:0000313" key="1">
    <source>
        <dbReference type="EMBL" id="NJW55778.1"/>
    </source>
</evidence>
<organism evidence="1 2">
    <name type="scientific">Salinimicrobium oceani</name>
    <dbReference type="NCBI Taxonomy" id="2722702"/>
    <lineage>
        <taxon>Bacteria</taxon>
        <taxon>Pseudomonadati</taxon>
        <taxon>Bacteroidota</taxon>
        <taxon>Flavobacteriia</taxon>
        <taxon>Flavobacteriales</taxon>
        <taxon>Flavobacteriaceae</taxon>
        <taxon>Salinimicrobium</taxon>
    </lineage>
</organism>
<accession>A0ABX1DAM6</accession>
<keyword evidence="2" id="KW-1185">Reference proteome</keyword>
<gene>
    <name evidence="1" type="ORF">HC175_22960</name>
</gene>
<proteinExistence type="predicted"/>
<dbReference type="InterPro" id="IPR012340">
    <property type="entry name" value="NA-bd_OB-fold"/>
</dbReference>
<reference evidence="1 2" key="1">
    <citation type="submission" date="2020-03" db="EMBL/GenBank/DDBJ databases">
        <title>Salinimicrobium sp. nov, isolated from SCS.</title>
        <authorList>
            <person name="Cao W.R."/>
        </authorList>
    </citation>
    <scope>NUCLEOTIDE SEQUENCE [LARGE SCALE GENOMIC DNA]</scope>
    <source>
        <strain evidence="2">J15B91</strain>
    </source>
</reference>